<evidence type="ECO:0000256" key="1">
    <source>
        <dbReference type="SAM" id="MobiDB-lite"/>
    </source>
</evidence>
<organism evidence="2">
    <name type="scientific">Nothobranchius kadleci</name>
    <name type="common">African annual killifish</name>
    <dbReference type="NCBI Taxonomy" id="1051664"/>
    <lineage>
        <taxon>Eukaryota</taxon>
        <taxon>Metazoa</taxon>
        <taxon>Chordata</taxon>
        <taxon>Craniata</taxon>
        <taxon>Vertebrata</taxon>
        <taxon>Euteleostomi</taxon>
        <taxon>Actinopterygii</taxon>
        <taxon>Neopterygii</taxon>
        <taxon>Teleostei</taxon>
        <taxon>Neoteleostei</taxon>
        <taxon>Acanthomorphata</taxon>
        <taxon>Ovalentaria</taxon>
        <taxon>Atherinomorphae</taxon>
        <taxon>Cyprinodontiformes</taxon>
        <taxon>Nothobranchiidae</taxon>
        <taxon>Nothobranchius</taxon>
    </lineage>
</organism>
<reference evidence="2" key="1">
    <citation type="submission" date="2016-05" db="EMBL/GenBank/DDBJ databases">
        <authorList>
            <person name="Lavstsen T."/>
            <person name="Jespersen J.S."/>
        </authorList>
    </citation>
    <scope>NUCLEOTIDE SEQUENCE</scope>
    <source>
        <tissue evidence="2">Brain</tissue>
    </source>
</reference>
<feature type="compositionally biased region" description="Basic residues" evidence="1">
    <location>
        <begin position="188"/>
        <end position="199"/>
    </location>
</feature>
<protein>
    <submittedName>
        <fullName evidence="2">WAS/WASL interacting protein family, member 3</fullName>
    </submittedName>
</protein>
<proteinExistence type="predicted"/>
<accession>A0A1A8D090</accession>
<gene>
    <name evidence="2" type="primary">WIPF3</name>
</gene>
<feature type="region of interest" description="Disordered" evidence="1">
    <location>
        <begin position="98"/>
        <end position="204"/>
    </location>
</feature>
<evidence type="ECO:0000313" key="2">
    <source>
        <dbReference type="EMBL" id="SBP84520.1"/>
    </source>
</evidence>
<feature type="compositionally biased region" description="Pro residues" evidence="1">
    <location>
        <begin position="140"/>
        <end position="151"/>
    </location>
</feature>
<reference evidence="2" key="2">
    <citation type="submission" date="2016-06" db="EMBL/GenBank/DDBJ databases">
        <title>The genome of a short-lived fish provides insights into sex chromosome evolution and the genetic control of aging.</title>
        <authorList>
            <person name="Reichwald K."/>
            <person name="Felder M."/>
            <person name="Petzold A."/>
            <person name="Koch P."/>
            <person name="Groth M."/>
            <person name="Platzer M."/>
        </authorList>
    </citation>
    <scope>NUCLEOTIDE SEQUENCE</scope>
    <source>
        <tissue evidence="2">Brain</tissue>
    </source>
</reference>
<feature type="compositionally biased region" description="Pro residues" evidence="1">
    <location>
        <begin position="114"/>
        <end position="123"/>
    </location>
</feature>
<dbReference type="AlphaFoldDB" id="A0A1A8D090"/>
<sequence>MTDAIVISDGEWEEIPIEELTCKTPVPFPLDDLSKINRAVENLKKEGVQPYPGSDNFYPTTPPSTSRTVLHSYQPSHTVRSHANANVKAVRYRTITPQTILEAEQRPTAYAPPISQPPPPPTPSHARMNEQHQTAASISPPTPPPPPPPSPAQEQSDSDSETAERAPEQPAEQPTTDEENAPPPAPVQKKRLKKKKRGKFTPIQRSNRMKLGYMLLQVNAGLVEVIQQVLAL</sequence>
<name>A0A1A8D090_NOTKA</name>
<dbReference type="EMBL" id="HADZ01020579">
    <property type="protein sequence ID" value="SBP84520.1"/>
    <property type="molecule type" value="Transcribed_RNA"/>
</dbReference>